<proteinExistence type="inferred from homology"/>
<dbReference type="OrthoDB" id="9812625at2"/>
<dbReference type="InterPro" id="IPR016162">
    <property type="entry name" value="Ald_DH_N"/>
</dbReference>
<dbReference type="InterPro" id="IPR015590">
    <property type="entry name" value="Aldehyde_DH_dom"/>
</dbReference>
<comment type="caution">
    <text evidence="7">The sequence shown here is derived from an EMBL/GenBank/DDBJ whole genome shotgun (WGS) entry which is preliminary data.</text>
</comment>
<dbReference type="GO" id="GO:0016620">
    <property type="term" value="F:oxidoreductase activity, acting on the aldehyde or oxo group of donors, NAD or NADP as acceptor"/>
    <property type="evidence" value="ECO:0007669"/>
    <property type="project" value="InterPro"/>
</dbReference>
<dbReference type="Pfam" id="PF00171">
    <property type="entry name" value="Aldedh"/>
    <property type="match status" value="1"/>
</dbReference>
<dbReference type="InterPro" id="IPR016163">
    <property type="entry name" value="Ald_DH_C"/>
</dbReference>
<dbReference type="FunFam" id="3.40.605.10:FF:000007">
    <property type="entry name" value="NAD/NADP-dependent betaine aldehyde dehydrogenase"/>
    <property type="match status" value="1"/>
</dbReference>
<dbReference type="Gene3D" id="3.40.309.10">
    <property type="entry name" value="Aldehyde Dehydrogenase, Chain A, domain 2"/>
    <property type="match status" value="1"/>
</dbReference>
<dbReference type="PROSITE" id="PS00687">
    <property type="entry name" value="ALDEHYDE_DEHYDR_GLU"/>
    <property type="match status" value="1"/>
</dbReference>
<evidence type="ECO:0000256" key="2">
    <source>
        <dbReference type="ARBA" id="ARBA00023002"/>
    </source>
</evidence>
<evidence type="ECO:0000313" key="7">
    <source>
        <dbReference type="EMBL" id="RGP37084.1"/>
    </source>
</evidence>
<name>A0A411Z1Z0_9RHOB</name>
<evidence type="ECO:0000256" key="3">
    <source>
        <dbReference type="PROSITE-ProRule" id="PRU10007"/>
    </source>
</evidence>
<dbReference type="SUPFAM" id="SSF53720">
    <property type="entry name" value="ALDH-like"/>
    <property type="match status" value="1"/>
</dbReference>
<dbReference type="PROSITE" id="PS00070">
    <property type="entry name" value="ALDEHYDE_DEHYDR_CYS"/>
    <property type="match status" value="1"/>
</dbReference>
<feature type="domain" description="Aldehyde dehydrogenase" evidence="6">
    <location>
        <begin position="15"/>
        <end position="477"/>
    </location>
</feature>
<feature type="active site" evidence="3">
    <location>
        <position position="250"/>
    </location>
</feature>
<evidence type="ECO:0000256" key="5">
    <source>
        <dbReference type="SAM" id="MobiDB-lite"/>
    </source>
</evidence>
<organism evidence="7 8">
    <name type="scientific">Pseudotabrizicola alkalilacus</name>
    <dbReference type="NCBI Taxonomy" id="2305252"/>
    <lineage>
        <taxon>Bacteria</taxon>
        <taxon>Pseudomonadati</taxon>
        <taxon>Pseudomonadota</taxon>
        <taxon>Alphaproteobacteria</taxon>
        <taxon>Rhodobacterales</taxon>
        <taxon>Paracoccaceae</taxon>
        <taxon>Pseudotabrizicola</taxon>
    </lineage>
</organism>
<dbReference type="InterPro" id="IPR016161">
    <property type="entry name" value="Ald_DH/histidinol_DH"/>
</dbReference>
<keyword evidence="8" id="KW-1185">Reference proteome</keyword>
<dbReference type="NCBIfam" id="NF007497">
    <property type="entry name" value="PRK10090.1"/>
    <property type="match status" value="1"/>
</dbReference>
<dbReference type="PANTHER" id="PTHR11699">
    <property type="entry name" value="ALDEHYDE DEHYDROGENASE-RELATED"/>
    <property type="match status" value="1"/>
</dbReference>
<evidence type="ECO:0000313" key="8">
    <source>
        <dbReference type="Proteomes" id="UP000284547"/>
    </source>
</evidence>
<dbReference type="FunFam" id="3.40.309.10:FF:000009">
    <property type="entry name" value="Aldehyde dehydrogenase A"/>
    <property type="match status" value="1"/>
</dbReference>
<comment type="similarity">
    <text evidence="1 4">Belongs to the aldehyde dehydrogenase family.</text>
</comment>
<dbReference type="Gene3D" id="3.40.605.10">
    <property type="entry name" value="Aldehyde Dehydrogenase, Chain A, domain 1"/>
    <property type="match status" value="1"/>
</dbReference>
<feature type="region of interest" description="Disordered" evidence="5">
    <location>
        <begin position="1"/>
        <end position="20"/>
    </location>
</feature>
<protein>
    <submittedName>
        <fullName evidence="7">Aldehyde dehydrogenase</fullName>
    </submittedName>
</protein>
<dbReference type="Proteomes" id="UP000284547">
    <property type="component" value="Unassembled WGS sequence"/>
</dbReference>
<dbReference type="InterPro" id="IPR016160">
    <property type="entry name" value="Ald_DH_CS_CYS"/>
</dbReference>
<evidence type="ECO:0000256" key="1">
    <source>
        <dbReference type="ARBA" id="ARBA00009986"/>
    </source>
</evidence>
<dbReference type="InterPro" id="IPR029510">
    <property type="entry name" value="Ald_DH_CS_GLU"/>
</dbReference>
<reference evidence="7 8" key="1">
    <citation type="submission" date="2018-08" db="EMBL/GenBank/DDBJ databases">
        <title>Flavobacterium tibetense sp. nov., isolated from a wetland YonghuCo on Tibetan Plateau.</title>
        <authorList>
            <person name="Phurbu D."/>
            <person name="Lu H."/>
            <person name="Xing P."/>
        </authorList>
    </citation>
    <scope>NUCLEOTIDE SEQUENCE [LARGE SCALE GENOMIC DNA]</scope>
    <source>
        <strain evidence="7 8">DJC</strain>
    </source>
</reference>
<dbReference type="AlphaFoldDB" id="A0A411Z1Z0"/>
<evidence type="ECO:0000256" key="4">
    <source>
        <dbReference type="RuleBase" id="RU003345"/>
    </source>
</evidence>
<dbReference type="EMBL" id="QWEY01000005">
    <property type="protein sequence ID" value="RGP37084.1"/>
    <property type="molecule type" value="Genomic_DNA"/>
</dbReference>
<sequence length="493" mass="52716">MQSDDHSSMWIGGHWEQGAEGTRPVINPATGEVFAHAPEASAAQALQAIDAARAAQPAWARLSPLQRGVYMHKIAGLIRDHAEPLARLVVREQGKPITEARGEVGGAAEFFTYFAEFARRIQGEILPSDAPGEQIWIQRVPVGVVVGIIPWNYPAALVSRKVAPALIAGNTIVLKPHEETPLSALYMARLFEQAGLPAGVVNIVTGAGGTVGAALTTHQQVDLVTMTGSVPTGKRIMAAAAPNLVPVSLELGGKAPLIVMEDADLDLAVASAVTSRFMNCGQVCICNERMLVHEKVYDAFVARFVQATKALRLGDPMLETTDLGPKVSRVELEKVEAILAAALNSGTEPLLLGGRPDTPPVAGGYWMTPTVLGGVTADMAIMQDEIFGPVIPVMKVSGFDEAMAVANDSRYGLSAYLFTQDYRRIMQAVADIRFGEIYVNRIGPEALQGYHTGYRNSGPGGDDGIHGLESYLRKKTVYVNWSGSSPVPLMPYI</sequence>
<dbReference type="RefSeq" id="WP_118151891.1">
    <property type="nucleotide sequence ID" value="NZ_QWEY01000005.1"/>
</dbReference>
<accession>A0A411Z1Z0</accession>
<keyword evidence="2 4" id="KW-0560">Oxidoreductase</keyword>
<gene>
    <name evidence="7" type="ORF">D1012_10450</name>
</gene>
<evidence type="ECO:0000259" key="6">
    <source>
        <dbReference type="Pfam" id="PF00171"/>
    </source>
</evidence>